<sequence length="198" mass="21169">MSTILDNADATSLDLLIARRLKREREARGWSIAKLAAASGVSRAMISKVERAEASPTAALLGRLSGALHLTVSTLLARAEADAGASRVARAAAQPVWTDPATKYLRRAVSPPAADPELVEVELPPGAHVDYTASSFAFLRGQVVWVLAGRLTVEEGAEETLLEAGDCLAFDLEAPQGHAFRNPSRSKPCRYLVALTRR</sequence>
<evidence type="ECO:0000313" key="3">
    <source>
        <dbReference type="EMBL" id="MBR0681840.1"/>
    </source>
</evidence>
<accession>A0A9X9XDQ4</accession>
<dbReference type="InterPro" id="IPR011051">
    <property type="entry name" value="RmlC_Cupin_sf"/>
</dbReference>
<reference evidence="3" key="1">
    <citation type="submission" date="2020-01" db="EMBL/GenBank/DDBJ databases">
        <authorList>
            <person name="Rat A."/>
        </authorList>
    </citation>
    <scope>NUCLEOTIDE SEQUENCE</scope>
    <source>
        <strain evidence="3">LMG 31228</strain>
    </source>
</reference>
<keyword evidence="4" id="KW-1185">Reference proteome</keyword>
<dbReference type="InterPro" id="IPR010982">
    <property type="entry name" value="Lambda_DNA-bd_dom_sf"/>
</dbReference>
<dbReference type="PANTHER" id="PTHR46797:SF10">
    <property type="entry name" value="BLR1115 PROTEIN"/>
    <property type="match status" value="1"/>
</dbReference>
<gene>
    <name evidence="3" type="ORF">GXW74_15205</name>
</gene>
<reference evidence="3" key="2">
    <citation type="journal article" date="2021" name="Syst. Appl. Microbiol.">
        <title>Roseomonas hellenica sp. nov., isolated from roots of wild-growing Alkanna tinctoria.</title>
        <authorList>
            <person name="Rat A."/>
            <person name="Naranjo H.D."/>
            <person name="Lebbe L."/>
            <person name="Cnockaert M."/>
            <person name="Krigas N."/>
            <person name="Grigoriadou K."/>
            <person name="Maloupa E."/>
            <person name="Willems A."/>
        </authorList>
    </citation>
    <scope>NUCLEOTIDE SEQUENCE</scope>
    <source>
        <strain evidence="3">LMG 31228</strain>
    </source>
</reference>
<protein>
    <submittedName>
        <fullName evidence="3">Helix-turn-helix transcriptional regulator</fullName>
    </submittedName>
</protein>
<dbReference type="GO" id="GO:0005829">
    <property type="term" value="C:cytosol"/>
    <property type="evidence" value="ECO:0007669"/>
    <property type="project" value="TreeGrafter"/>
</dbReference>
<organism evidence="3 4">
    <name type="scientific">Neoroseomonas eburnea</name>
    <dbReference type="NCBI Taxonomy" id="1346889"/>
    <lineage>
        <taxon>Bacteria</taxon>
        <taxon>Pseudomonadati</taxon>
        <taxon>Pseudomonadota</taxon>
        <taxon>Alphaproteobacteria</taxon>
        <taxon>Acetobacterales</taxon>
        <taxon>Acetobacteraceae</taxon>
        <taxon>Neoroseomonas</taxon>
    </lineage>
</organism>
<dbReference type="CDD" id="cd02209">
    <property type="entry name" value="cupin_XRE_C"/>
    <property type="match status" value="1"/>
</dbReference>
<dbReference type="AlphaFoldDB" id="A0A9X9XDQ4"/>
<keyword evidence="1" id="KW-0238">DNA-binding</keyword>
<dbReference type="CDD" id="cd00093">
    <property type="entry name" value="HTH_XRE"/>
    <property type="match status" value="1"/>
</dbReference>
<evidence type="ECO:0000259" key="2">
    <source>
        <dbReference type="PROSITE" id="PS50943"/>
    </source>
</evidence>
<dbReference type="InterPro" id="IPR001387">
    <property type="entry name" value="Cro/C1-type_HTH"/>
</dbReference>
<name>A0A9X9XDQ4_9PROT</name>
<dbReference type="SUPFAM" id="SSF47413">
    <property type="entry name" value="lambda repressor-like DNA-binding domains"/>
    <property type="match status" value="1"/>
</dbReference>
<dbReference type="SMART" id="SM00530">
    <property type="entry name" value="HTH_XRE"/>
    <property type="match status" value="1"/>
</dbReference>
<dbReference type="Gene3D" id="2.60.120.10">
    <property type="entry name" value="Jelly Rolls"/>
    <property type="match status" value="1"/>
</dbReference>
<dbReference type="PANTHER" id="PTHR46797">
    <property type="entry name" value="HTH-TYPE TRANSCRIPTIONAL REGULATOR"/>
    <property type="match status" value="1"/>
</dbReference>
<dbReference type="EMBL" id="JAAEDL010000014">
    <property type="protein sequence ID" value="MBR0681840.1"/>
    <property type="molecule type" value="Genomic_DNA"/>
</dbReference>
<dbReference type="GO" id="GO:0003700">
    <property type="term" value="F:DNA-binding transcription factor activity"/>
    <property type="evidence" value="ECO:0007669"/>
    <property type="project" value="TreeGrafter"/>
</dbReference>
<dbReference type="PROSITE" id="PS50943">
    <property type="entry name" value="HTH_CROC1"/>
    <property type="match status" value="1"/>
</dbReference>
<feature type="domain" description="HTH cro/C1-type" evidence="2">
    <location>
        <begin position="21"/>
        <end position="75"/>
    </location>
</feature>
<dbReference type="InterPro" id="IPR014710">
    <property type="entry name" value="RmlC-like_jellyroll"/>
</dbReference>
<dbReference type="Pfam" id="PF01381">
    <property type="entry name" value="HTH_3"/>
    <property type="match status" value="1"/>
</dbReference>
<comment type="caution">
    <text evidence="3">The sequence shown here is derived from an EMBL/GenBank/DDBJ whole genome shotgun (WGS) entry which is preliminary data.</text>
</comment>
<dbReference type="Pfam" id="PF07883">
    <property type="entry name" value="Cupin_2"/>
    <property type="match status" value="1"/>
</dbReference>
<proteinExistence type="predicted"/>
<dbReference type="GO" id="GO:0003677">
    <property type="term" value="F:DNA binding"/>
    <property type="evidence" value="ECO:0007669"/>
    <property type="project" value="UniProtKB-KW"/>
</dbReference>
<dbReference type="Proteomes" id="UP001138709">
    <property type="component" value="Unassembled WGS sequence"/>
</dbReference>
<dbReference type="InterPro" id="IPR013096">
    <property type="entry name" value="Cupin_2"/>
</dbReference>
<evidence type="ECO:0000256" key="1">
    <source>
        <dbReference type="ARBA" id="ARBA00023125"/>
    </source>
</evidence>
<dbReference type="Gene3D" id="1.10.260.40">
    <property type="entry name" value="lambda repressor-like DNA-binding domains"/>
    <property type="match status" value="1"/>
</dbReference>
<dbReference type="RefSeq" id="WP_211847360.1">
    <property type="nucleotide sequence ID" value="NZ_JAAEDL010000014.1"/>
</dbReference>
<dbReference type="SUPFAM" id="SSF51182">
    <property type="entry name" value="RmlC-like cupins"/>
    <property type="match status" value="1"/>
</dbReference>
<evidence type="ECO:0000313" key="4">
    <source>
        <dbReference type="Proteomes" id="UP001138709"/>
    </source>
</evidence>
<dbReference type="InterPro" id="IPR050807">
    <property type="entry name" value="TransReg_Diox_bact_type"/>
</dbReference>